<name>A0A318U202_9RHOB</name>
<accession>A0A318U202</accession>
<proteinExistence type="predicted"/>
<dbReference type="AlphaFoldDB" id="A0A318U202"/>
<keyword evidence="2" id="KW-1185">Reference proteome</keyword>
<evidence type="ECO:0000313" key="2">
    <source>
        <dbReference type="Proteomes" id="UP000247727"/>
    </source>
</evidence>
<sequence>MPKSVFMPAVSLAVCRKPALADIFRGIVLALPPVEILAVGLRA</sequence>
<gene>
    <name evidence="1" type="ORF">C8J30_10137</name>
</gene>
<reference evidence="1 2" key="1">
    <citation type="submission" date="2018-06" db="EMBL/GenBank/DDBJ databases">
        <title>Genomic Encyclopedia of Type Strains, Phase III (KMG-III): the genomes of soil and plant-associated and newly described type strains.</title>
        <authorList>
            <person name="Whitman W."/>
        </authorList>
    </citation>
    <scope>NUCLEOTIDE SEQUENCE [LARGE SCALE GENOMIC DNA]</scope>
    <source>
        <strain evidence="1 2">JA737</strain>
    </source>
</reference>
<dbReference type="RefSeq" id="WP_281269347.1">
    <property type="nucleotide sequence ID" value="NZ_QJTK01000001.1"/>
</dbReference>
<organism evidence="1 2">
    <name type="scientific">Rhodobacter viridis</name>
    <dbReference type="NCBI Taxonomy" id="1054202"/>
    <lineage>
        <taxon>Bacteria</taxon>
        <taxon>Pseudomonadati</taxon>
        <taxon>Pseudomonadota</taxon>
        <taxon>Alphaproteobacteria</taxon>
        <taxon>Rhodobacterales</taxon>
        <taxon>Rhodobacter group</taxon>
        <taxon>Rhodobacter</taxon>
    </lineage>
</organism>
<dbReference type="EMBL" id="QJTK01000001">
    <property type="protein sequence ID" value="PYF12657.1"/>
    <property type="molecule type" value="Genomic_DNA"/>
</dbReference>
<evidence type="ECO:0000313" key="1">
    <source>
        <dbReference type="EMBL" id="PYF12657.1"/>
    </source>
</evidence>
<protein>
    <submittedName>
        <fullName evidence="1">Uncharacterized protein</fullName>
    </submittedName>
</protein>
<comment type="caution">
    <text evidence="1">The sequence shown here is derived from an EMBL/GenBank/DDBJ whole genome shotgun (WGS) entry which is preliminary data.</text>
</comment>
<dbReference type="Proteomes" id="UP000247727">
    <property type="component" value="Unassembled WGS sequence"/>
</dbReference>